<protein>
    <submittedName>
        <fullName evidence="1">Uncharacterized protein</fullName>
    </submittedName>
</protein>
<feature type="non-terminal residue" evidence="1">
    <location>
        <position position="1"/>
    </location>
</feature>
<evidence type="ECO:0000313" key="2">
    <source>
        <dbReference type="Proteomes" id="UP001162156"/>
    </source>
</evidence>
<comment type="caution">
    <text evidence="1">The sequence shown here is derived from an EMBL/GenBank/DDBJ whole genome shotgun (WGS) entry which is preliminary data.</text>
</comment>
<name>A0AAV8WMQ7_9CUCU</name>
<organism evidence="1 2">
    <name type="scientific">Rhamnusium bicolor</name>
    <dbReference type="NCBI Taxonomy" id="1586634"/>
    <lineage>
        <taxon>Eukaryota</taxon>
        <taxon>Metazoa</taxon>
        <taxon>Ecdysozoa</taxon>
        <taxon>Arthropoda</taxon>
        <taxon>Hexapoda</taxon>
        <taxon>Insecta</taxon>
        <taxon>Pterygota</taxon>
        <taxon>Neoptera</taxon>
        <taxon>Endopterygota</taxon>
        <taxon>Coleoptera</taxon>
        <taxon>Polyphaga</taxon>
        <taxon>Cucujiformia</taxon>
        <taxon>Chrysomeloidea</taxon>
        <taxon>Cerambycidae</taxon>
        <taxon>Lepturinae</taxon>
        <taxon>Rhagiini</taxon>
        <taxon>Rhamnusium</taxon>
    </lineage>
</organism>
<proteinExistence type="predicted"/>
<sequence length="231" mass="27214">FYEEKKKSIQRSKWIKKWVSEKNQRNHMSLLKELRENDPNDFRSYLRMDETSFRHLLNMLEVHLKKQDTIMRESISPEERLVVTLRILATGRSYEDLNFSTCIAAQTLGYIIPETCKVIFDVLKDQYMKICVSPAKINYIVLSICVLHNYLRKVSSTYITSSTIDKEDSKTGITVEGEWRKEISNNLTPLRAVQTTNIPLTAKLNREAYLKYFKGNGRVEWQNEMVQHRKV</sequence>
<evidence type="ECO:0000313" key="1">
    <source>
        <dbReference type="EMBL" id="KAJ8927999.1"/>
    </source>
</evidence>
<dbReference type="Proteomes" id="UP001162156">
    <property type="component" value="Unassembled WGS sequence"/>
</dbReference>
<keyword evidence="2" id="KW-1185">Reference proteome</keyword>
<reference evidence="1" key="1">
    <citation type="journal article" date="2023" name="Insect Mol. Biol.">
        <title>Genome sequencing provides insights into the evolution of gene families encoding plant cell wall-degrading enzymes in longhorned beetles.</title>
        <authorList>
            <person name="Shin N.R."/>
            <person name="Okamura Y."/>
            <person name="Kirsch R."/>
            <person name="Pauchet Y."/>
        </authorList>
    </citation>
    <scope>NUCLEOTIDE SEQUENCE</scope>
    <source>
        <strain evidence="1">RBIC_L_NR</strain>
    </source>
</reference>
<dbReference type="EMBL" id="JANEYF010005499">
    <property type="protein sequence ID" value="KAJ8927999.1"/>
    <property type="molecule type" value="Genomic_DNA"/>
</dbReference>
<gene>
    <name evidence="1" type="ORF">NQ314_019465</name>
</gene>
<dbReference type="AlphaFoldDB" id="A0AAV8WMQ7"/>
<accession>A0AAV8WMQ7</accession>